<dbReference type="AlphaFoldDB" id="A0A4Q9PXU4"/>
<keyword evidence="3" id="KW-1185">Reference proteome</keyword>
<gene>
    <name evidence="2" type="ORF">BD310DRAFT_947846</name>
</gene>
<reference evidence="2 3" key="1">
    <citation type="submission" date="2019-01" db="EMBL/GenBank/DDBJ databases">
        <title>Draft genome sequences of three monokaryotic isolates of the white-rot basidiomycete fungus Dichomitus squalens.</title>
        <authorList>
            <consortium name="DOE Joint Genome Institute"/>
            <person name="Lopez S.C."/>
            <person name="Andreopoulos B."/>
            <person name="Pangilinan J."/>
            <person name="Lipzen A."/>
            <person name="Riley R."/>
            <person name="Ahrendt S."/>
            <person name="Ng V."/>
            <person name="Barry K."/>
            <person name="Daum C."/>
            <person name="Grigoriev I.V."/>
            <person name="Hilden K.S."/>
            <person name="Makela M.R."/>
            <person name="de Vries R.P."/>
        </authorList>
    </citation>
    <scope>NUCLEOTIDE SEQUENCE [LARGE SCALE GENOMIC DNA]</scope>
    <source>
        <strain evidence="2 3">CBS 464.89</strain>
    </source>
</reference>
<dbReference type="Proteomes" id="UP000292082">
    <property type="component" value="Unassembled WGS sequence"/>
</dbReference>
<evidence type="ECO:0000313" key="3">
    <source>
        <dbReference type="Proteomes" id="UP000292082"/>
    </source>
</evidence>
<sequence>MLWQTQRQRRGQGIRARDLAVQHAERAATGVESELDGVQQFAQLDVERGHIDLGVHALHSTRSVSTTAKSVSSQSWHSQGSKVSQDPAHAPMPANVKYLVDKLGLSFRNAKQSHDIFDENLPSRRPKFKYHEAHVMGESFEMYARDIMECIKALYGDPEHVRYLCFAPERHYAGTDRKIRLYHDMHTGQWWWSIQEKLEEQKPGATVIPVIISSDKTQLTLFRNKMVYPSICQKPGRQGQILLAYLPMSRLEHIGNKAARRRVLANLFHACMTKLLEPLKAAGAHGTIMTSGDGAARRCHPILAAYVGDYPEQCLVTCTYNGDCPICTCPHDELGDFPLSHPYRDMKASLAAIKSLVSPMFVQACNDANIKPVQHPFWEDLPFTDIFRSVTADVLHQVYQGVFKHLLSWLKDACGAAEIDARICCLPYNHSIRNFYKGITGLSRVTGAEHRQISHFLLSTVVDMDLPRKHADRLVCTTCSLLHFAFLAQYPVHDDTSLKALEKCLYEFHKSRDLYGTTDNYNMETSERLHIDFAKDAYRATNHRDEFPQMTKWLERREKVLHHDSYVSWRSQQVSIGPATLAARHDQRWQPPDLACTLHVKMMQHPIRKSVSLQELTSPTGYHAKHIGPAICRFVVQFRHPTLSSYQLESRISETLIPFNHLPVYHRIKFWNEHIFGQETRDSIHVHPRHVNEGALKDTVTPARFDTALICDHSERAVGTDANVVDLRVGQIRVVFTLPDATLDYYFPGVPPEQRPPRHLAYIEWFSKFSASPERNSGFYKVSRSYKDGERLVSVVPVGLIQRSVHLTPKWNGPVPSDWTSENVLDKCSVFYVNTDKDLSTFFNVY</sequence>
<organism evidence="2 3">
    <name type="scientific">Dichomitus squalens</name>
    <dbReference type="NCBI Taxonomy" id="114155"/>
    <lineage>
        <taxon>Eukaryota</taxon>
        <taxon>Fungi</taxon>
        <taxon>Dikarya</taxon>
        <taxon>Basidiomycota</taxon>
        <taxon>Agaricomycotina</taxon>
        <taxon>Agaricomycetes</taxon>
        <taxon>Polyporales</taxon>
        <taxon>Polyporaceae</taxon>
        <taxon>Dichomitus</taxon>
    </lineage>
</organism>
<accession>A0A4Q9PXU4</accession>
<evidence type="ECO:0000256" key="1">
    <source>
        <dbReference type="SAM" id="MobiDB-lite"/>
    </source>
</evidence>
<name>A0A4Q9PXU4_9APHY</name>
<dbReference type="Pfam" id="PF18759">
    <property type="entry name" value="Plavaka"/>
    <property type="match status" value="1"/>
</dbReference>
<dbReference type="InterPro" id="IPR041078">
    <property type="entry name" value="Plavaka"/>
</dbReference>
<protein>
    <recommendedName>
        <fullName evidence="4">Zn-finger domain-containing protein</fullName>
    </recommendedName>
</protein>
<feature type="region of interest" description="Disordered" evidence="1">
    <location>
        <begin position="69"/>
        <end position="89"/>
    </location>
</feature>
<feature type="compositionally biased region" description="Low complexity" evidence="1">
    <location>
        <begin position="69"/>
        <end position="84"/>
    </location>
</feature>
<proteinExistence type="predicted"/>
<dbReference type="EMBL" id="ML145112">
    <property type="protein sequence ID" value="TBU59567.1"/>
    <property type="molecule type" value="Genomic_DNA"/>
</dbReference>
<evidence type="ECO:0000313" key="2">
    <source>
        <dbReference type="EMBL" id="TBU59567.1"/>
    </source>
</evidence>
<evidence type="ECO:0008006" key="4">
    <source>
        <dbReference type="Google" id="ProtNLM"/>
    </source>
</evidence>